<dbReference type="InterPro" id="IPR036770">
    <property type="entry name" value="Ankyrin_rpt-contain_sf"/>
</dbReference>
<evidence type="ECO:0000256" key="5">
    <source>
        <dbReference type="PROSITE-ProRule" id="PRU00023"/>
    </source>
</evidence>
<feature type="compositionally biased region" description="Polar residues" evidence="6">
    <location>
        <begin position="770"/>
        <end position="808"/>
    </location>
</feature>
<protein>
    <submittedName>
        <fullName evidence="8">Cell division cycle-related protein</fullName>
    </submittedName>
</protein>
<accession>A0A8H8RRX3</accession>
<dbReference type="SMART" id="SM00248">
    <property type="entry name" value="ANK"/>
    <property type="match status" value="3"/>
</dbReference>
<dbReference type="GO" id="GO:0030907">
    <property type="term" value="C:MBF transcription complex"/>
    <property type="evidence" value="ECO:0007669"/>
    <property type="project" value="TreeGrafter"/>
</dbReference>
<dbReference type="SUPFAM" id="SSF48403">
    <property type="entry name" value="Ankyrin repeat"/>
    <property type="match status" value="1"/>
</dbReference>
<dbReference type="EMBL" id="QGMJ01000169">
    <property type="protein sequence ID" value="TVY40656.1"/>
    <property type="molecule type" value="Genomic_DNA"/>
</dbReference>
<dbReference type="Pfam" id="PF00023">
    <property type="entry name" value="Ank"/>
    <property type="match status" value="1"/>
</dbReference>
<proteinExistence type="predicted"/>
<dbReference type="Gene3D" id="1.25.40.20">
    <property type="entry name" value="Ankyrin repeat-containing domain"/>
    <property type="match status" value="1"/>
</dbReference>
<dbReference type="InterPro" id="IPR002110">
    <property type="entry name" value="Ankyrin_rpt"/>
</dbReference>
<name>A0A8H8RRX3_9HELO</name>
<dbReference type="AlphaFoldDB" id="A0A8H8RRX3"/>
<evidence type="ECO:0000313" key="8">
    <source>
        <dbReference type="EMBL" id="TVY40656.1"/>
    </source>
</evidence>
<feature type="compositionally biased region" description="Basic and acidic residues" evidence="6">
    <location>
        <begin position="444"/>
        <end position="455"/>
    </location>
</feature>
<keyword evidence="1" id="KW-0677">Repeat</keyword>
<keyword evidence="8" id="KW-0132">Cell division</keyword>
<dbReference type="GO" id="GO:0048315">
    <property type="term" value="P:conidium formation"/>
    <property type="evidence" value="ECO:0007669"/>
    <property type="project" value="UniProtKB-KW"/>
</dbReference>
<comment type="caution">
    <text evidence="8">The sequence shown here is derived from an EMBL/GenBank/DDBJ whole genome shotgun (WGS) entry which is preliminary data.</text>
</comment>
<dbReference type="GO" id="GO:0033309">
    <property type="term" value="C:SBF transcription complex"/>
    <property type="evidence" value="ECO:0007669"/>
    <property type="project" value="TreeGrafter"/>
</dbReference>
<keyword evidence="3 5" id="KW-0040">ANK repeat</keyword>
<feature type="compositionally biased region" description="Polar residues" evidence="6">
    <location>
        <begin position="815"/>
        <end position="837"/>
    </location>
</feature>
<feature type="region of interest" description="Disordered" evidence="6">
    <location>
        <begin position="427"/>
        <end position="477"/>
    </location>
</feature>
<feature type="region of interest" description="Disordered" evidence="6">
    <location>
        <begin position="732"/>
        <end position="900"/>
    </location>
</feature>
<dbReference type="PROSITE" id="PS50297">
    <property type="entry name" value="ANK_REP_REGION"/>
    <property type="match status" value="2"/>
</dbReference>
<dbReference type="PANTHER" id="PTHR43828">
    <property type="entry name" value="ASPARAGINASE"/>
    <property type="match status" value="1"/>
</dbReference>
<feature type="compositionally biased region" description="Basic and acidic residues" evidence="6">
    <location>
        <begin position="857"/>
        <end position="870"/>
    </location>
</feature>
<dbReference type="Pfam" id="PF04383">
    <property type="entry name" value="KilA-N"/>
    <property type="match status" value="1"/>
</dbReference>
<evidence type="ECO:0000256" key="2">
    <source>
        <dbReference type="ARBA" id="ARBA00022969"/>
    </source>
</evidence>
<keyword evidence="4" id="KW-0183">Conidiation</keyword>
<feature type="repeat" description="ANK" evidence="5">
    <location>
        <begin position="250"/>
        <end position="282"/>
    </location>
</feature>
<dbReference type="GO" id="GO:0003677">
    <property type="term" value="F:DNA binding"/>
    <property type="evidence" value="ECO:0007669"/>
    <property type="project" value="InterPro"/>
</dbReference>
<dbReference type="GO" id="GO:0051301">
    <property type="term" value="P:cell division"/>
    <property type="evidence" value="ECO:0007669"/>
    <property type="project" value="UniProtKB-KW"/>
</dbReference>
<dbReference type="GO" id="GO:0001228">
    <property type="term" value="F:DNA-binding transcription activator activity, RNA polymerase II-specific"/>
    <property type="evidence" value="ECO:0007669"/>
    <property type="project" value="UniProtKB-ARBA"/>
</dbReference>
<dbReference type="InterPro" id="IPR003163">
    <property type="entry name" value="Tscrpt_reg_HTH_APSES-type"/>
</dbReference>
<dbReference type="InterPro" id="IPR051642">
    <property type="entry name" value="SWI6-like"/>
</dbReference>
<dbReference type="SUPFAM" id="SSF54616">
    <property type="entry name" value="DNA-binding domain of Mlu1-box binding protein MBP1"/>
    <property type="match status" value="1"/>
</dbReference>
<dbReference type="InterPro" id="IPR018004">
    <property type="entry name" value="KilA/APSES_HTH"/>
</dbReference>
<dbReference type="PROSITE" id="PS51299">
    <property type="entry name" value="HTH_APSES"/>
    <property type="match status" value="1"/>
</dbReference>
<dbReference type="Pfam" id="PF13637">
    <property type="entry name" value="Ank_4"/>
    <property type="match status" value="1"/>
</dbReference>
<evidence type="ECO:0000256" key="1">
    <source>
        <dbReference type="ARBA" id="ARBA00022737"/>
    </source>
</evidence>
<evidence type="ECO:0000313" key="9">
    <source>
        <dbReference type="Proteomes" id="UP000462212"/>
    </source>
</evidence>
<feature type="repeat" description="ANK" evidence="5">
    <location>
        <begin position="371"/>
        <end position="403"/>
    </location>
</feature>
<feature type="compositionally biased region" description="Basic and acidic residues" evidence="6">
    <location>
        <begin position="732"/>
        <end position="754"/>
    </location>
</feature>
<reference evidence="8 9" key="1">
    <citation type="submission" date="2018-05" db="EMBL/GenBank/DDBJ databases">
        <title>Genome sequencing and assembly of the regulated plant pathogen Lachnellula willkommii and related sister species for the development of diagnostic species identification markers.</title>
        <authorList>
            <person name="Giroux E."/>
            <person name="Bilodeau G."/>
        </authorList>
    </citation>
    <scope>NUCLEOTIDE SEQUENCE [LARGE SCALE GENOMIC DNA]</scope>
    <source>
        <strain evidence="8 9">CBS 197.66</strain>
    </source>
</reference>
<feature type="domain" description="HTH APSES-type" evidence="7">
    <location>
        <begin position="11"/>
        <end position="121"/>
    </location>
</feature>
<dbReference type="PROSITE" id="PS50088">
    <property type="entry name" value="ANK_REPEAT"/>
    <property type="match status" value="2"/>
</dbReference>
<evidence type="ECO:0000256" key="4">
    <source>
        <dbReference type="ARBA" id="ARBA00023321"/>
    </source>
</evidence>
<feature type="compositionally biased region" description="Acidic residues" evidence="6">
    <location>
        <begin position="846"/>
        <end position="856"/>
    </location>
</feature>
<sequence>MYAELAVLSSIFSPLTIGKIPVYEYQFGEGLKEHVMRRRHDDWINATHILKAAGFDKPARTRILEREVQKENHEKVQGGYGKYQGTWVSLEQGEALAQRNNVYEKLRPIFEFIPGNISPPPAPKHTTNKPKVPKKPAVPKWGSMAPPARVIEDEYDNISAQLNDDESLADDVTVASASFMAEDDRYDMSRASTGHRKRKREENAQNAIDAAHVMYSDELLDYFMVSSDSDHVPKPEPPLNFQPDWIIDQDRHSAIHWAAAMGDVEIMRELRKFGANLAAQNVRGETPLMRAVLFTNCKDKGTMPIVVKELMSTVSCIDFCQATVLHHTAAVTVSSGKHKCARYYLDILLNKMQEELDPEHFQRVLDAQDVDGNTAIHIAAKNGARKCVRALMGRSPTMEIQNKDGVTAEILIQELNENTLRELRENRHAHAGSSSPFLPPNFRDNGDQIDNRWTESYETPPPSKRQSPTHHSEAAMSVQQKVAPQMLQKFQELANSFDEELIEKNNSEKEARRIVNSTEVELSMLREQVLDLGFHEEDAETQAKKNKELAQLTQLTTSLIEQQQQMQLLSSANREESKSNGNITGDDDVMERATLAKMLNEEQTKRRVLVLRYLEALSKAGGLGEKGNLYKRLLALCAPTNEEMTPENMDILIEQMSEEQKGFYFDSPHLNFQNTTQARYFTMCPWRKSKSTQQITTAAPKPNLPSVTVSYTTSYIPKPASTGTPYVSKFHEDLESDENDQKSTETHQDLHSKDIAQLPEGSKDPKVSSVDPTTSTNDTSYDCPQHNASASTITSHYTARTHQSSFSASPKRISSRQSTPDRASPVTNTSWEPSNLGSPWIITDGEPVEDDWDVCSDAERMSARNREKVSRSTHNSRMREALLGYGKGTGARAGSESQRR</sequence>
<dbReference type="Gene3D" id="3.10.260.10">
    <property type="entry name" value="Transcription regulator HTH, APSES-type DNA-binding domain"/>
    <property type="match status" value="1"/>
</dbReference>
<evidence type="ECO:0000256" key="6">
    <source>
        <dbReference type="SAM" id="MobiDB-lite"/>
    </source>
</evidence>
<dbReference type="OrthoDB" id="6718656at2759"/>
<keyword evidence="2" id="KW-0749">Sporulation</keyword>
<dbReference type="InterPro" id="IPR036887">
    <property type="entry name" value="HTH_APSES_sf"/>
</dbReference>
<dbReference type="PANTHER" id="PTHR43828:SF15">
    <property type="entry name" value="TRANSCRIPTION FACTOR MBP1"/>
    <property type="match status" value="1"/>
</dbReference>
<keyword evidence="8" id="KW-0131">Cell cycle</keyword>
<keyword evidence="9" id="KW-1185">Reference proteome</keyword>
<evidence type="ECO:0000259" key="7">
    <source>
        <dbReference type="PROSITE" id="PS51299"/>
    </source>
</evidence>
<organism evidence="8 9">
    <name type="scientific">Lachnellula subtilissima</name>
    <dbReference type="NCBI Taxonomy" id="602034"/>
    <lineage>
        <taxon>Eukaryota</taxon>
        <taxon>Fungi</taxon>
        <taxon>Dikarya</taxon>
        <taxon>Ascomycota</taxon>
        <taxon>Pezizomycotina</taxon>
        <taxon>Leotiomycetes</taxon>
        <taxon>Helotiales</taxon>
        <taxon>Lachnaceae</taxon>
        <taxon>Lachnellula</taxon>
    </lineage>
</organism>
<dbReference type="Proteomes" id="UP000462212">
    <property type="component" value="Unassembled WGS sequence"/>
</dbReference>
<feature type="region of interest" description="Disordered" evidence="6">
    <location>
        <begin position="117"/>
        <end position="144"/>
    </location>
</feature>
<dbReference type="GO" id="GO:0030435">
    <property type="term" value="P:sporulation resulting in formation of a cellular spore"/>
    <property type="evidence" value="ECO:0007669"/>
    <property type="project" value="UniProtKB-KW"/>
</dbReference>
<evidence type="ECO:0000256" key="3">
    <source>
        <dbReference type="ARBA" id="ARBA00023043"/>
    </source>
</evidence>
<dbReference type="SMART" id="SM01252">
    <property type="entry name" value="KilA-N"/>
    <property type="match status" value="1"/>
</dbReference>
<gene>
    <name evidence="8" type="primary">res2</name>
    <name evidence="8" type="ORF">LSUB1_G002303</name>
</gene>